<accession>A0A9Q1GGA5</accession>
<dbReference type="OrthoDB" id="1303354at2759"/>
<sequence length="170" mass="18462">MAKGETGKAKLCIKSGSTVGVCAIKLTSNAELGSAATIGSRGVATYVCREDFTISSAATSSMADLQGIAAYMTEAWCVLGDFNAILHTENRMGGTEVTNSEIRDFADCVFNCGLQEMRSTGLPQDQGTAMAQLKRFQDNLRPRLRQLNKNNYADLHKQKDEAKRCLEVIQ</sequence>
<dbReference type="AlphaFoldDB" id="A0A9Q1GGA5"/>
<evidence type="ECO:0000313" key="1">
    <source>
        <dbReference type="EMBL" id="KAJ8419860.1"/>
    </source>
</evidence>
<name>A0A9Q1GGA5_9CARY</name>
<evidence type="ECO:0008006" key="3">
    <source>
        <dbReference type="Google" id="ProtNLM"/>
    </source>
</evidence>
<keyword evidence="2" id="KW-1185">Reference proteome</keyword>
<protein>
    <recommendedName>
        <fullName evidence="3">Endonuclease/exonuclease/phosphatase domain-containing protein</fullName>
    </recommendedName>
</protein>
<evidence type="ECO:0000313" key="2">
    <source>
        <dbReference type="Proteomes" id="UP001153076"/>
    </source>
</evidence>
<proteinExistence type="predicted"/>
<dbReference type="Proteomes" id="UP001153076">
    <property type="component" value="Unassembled WGS sequence"/>
</dbReference>
<dbReference type="EMBL" id="JAKOGI010004265">
    <property type="protein sequence ID" value="KAJ8419860.1"/>
    <property type="molecule type" value="Genomic_DNA"/>
</dbReference>
<gene>
    <name evidence="1" type="ORF">Cgig2_021457</name>
</gene>
<comment type="caution">
    <text evidence="1">The sequence shown here is derived from an EMBL/GenBank/DDBJ whole genome shotgun (WGS) entry which is preliminary data.</text>
</comment>
<organism evidence="1 2">
    <name type="scientific">Carnegiea gigantea</name>
    <dbReference type="NCBI Taxonomy" id="171969"/>
    <lineage>
        <taxon>Eukaryota</taxon>
        <taxon>Viridiplantae</taxon>
        <taxon>Streptophyta</taxon>
        <taxon>Embryophyta</taxon>
        <taxon>Tracheophyta</taxon>
        <taxon>Spermatophyta</taxon>
        <taxon>Magnoliopsida</taxon>
        <taxon>eudicotyledons</taxon>
        <taxon>Gunneridae</taxon>
        <taxon>Pentapetalae</taxon>
        <taxon>Caryophyllales</taxon>
        <taxon>Cactineae</taxon>
        <taxon>Cactaceae</taxon>
        <taxon>Cactoideae</taxon>
        <taxon>Echinocereeae</taxon>
        <taxon>Carnegiea</taxon>
    </lineage>
</organism>
<reference evidence="1" key="1">
    <citation type="submission" date="2022-04" db="EMBL/GenBank/DDBJ databases">
        <title>Carnegiea gigantea Genome sequencing and assembly v2.</title>
        <authorList>
            <person name="Copetti D."/>
            <person name="Sanderson M.J."/>
            <person name="Burquez A."/>
            <person name="Wojciechowski M.F."/>
        </authorList>
    </citation>
    <scope>NUCLEOTIDE SEQUENCE</scope>
    <source>
        <strain evidence="1">SGP5-SGP5p</strain>
        <tissue evidence="1">Aerial part</tissue>
    </source>
</reference>